<keyword evidence="2" id="KW-0175">Coiled coil</keyword>
<dbReference type="InterPro" id="IPR050330">
    <property type="entry name" value="Bact_OuterMem_StrucFunc"/>
</dbReference>
<keyword evidence="5" id="KW-1185">Reference proteome</keyword>
<evidence type="ECO:0000256" key="2">
    <source>
        <dbReference type="SAM" id="Coils"/>
    </source>
</evidence>
<proteinExistence type="predicted"/>
<keyword evidence="1" id="KW-0472">Membrane</keyword>
<dbReference type="EMBL" id="JACIFO010000001">
    <property type="protein sequence ID" value="MBB4118114.1"/>
    <property type="molecule type" value="Genomic_DNA"/>
</dbReference>
<dbReference type="PANTHER" id="PTHR30329">
    <property type="entry name" value="STATOR ELEMENT OF FLAGELLAR MOTOR COMPLEX"/>
    <property type="match status" value="1"/>
</dbReference>
<reference evidence="4 5" key="1">
    <citation type="submission" date="2020-08" db="EMBL/GenBank/DDBJ databases">
        <title>Genomic Encyclopedia of Type Strains, Phase IV (KMG-IV): sequencing the most valuable type-strain genomes for metagenomic binning, comparative biology and taxonomic classification.</title>
        <authorList>
            <person name="Goeker M."/>
        </authorList>
    </citation>
    <scope>NUCLEOTIDE SEQUENCE [LARGE SCALE GENOMIC DNA]</scope>
    <source>
        <strain evidence="4 5">DSM 29568</strain>
    </source>
</reference>
<dbReference type="Gene3D" id="3.30.1330.60">
    <property type="entry name" value="OmpA-like domain"/>
    <property type="match status" value="1"/>
</dbReference>
<evidence type="ECO:0000256" key="1">
    <source>
        <dbReference type="PROSITE-ProRule" id="PRU00473"/>
    </source>
</evidence>
<sequence length="273" mass="30985">MRKSFVLTAVALGILSTSCVSKKKFTALEDELNTTKSELLKTRVEKDECEEKYAKIEEKVDNYYAKINALQDDNDSKLEMVENLTAMSEKNKAAMRKTLRNVSPEKLAGAKTLSDSIDLAIAYNLTKSFGEDEDIEVNVDKTVVQITISDKMLFKSGSYWVNPKAYPLLKRIAEVVKSEPSMEVLVEGHTDSQTIKKESYLEDNWDLSVRRSTSVVRILQNKYKVEGKQLIASGRSSYLPIADNKDRAGREKNRRTRIIILPNLDKFLAMLEE</sequence>
<dbReference type="GO" id="GO:0016020">
    <property type="term" value="C:membrane"/>
    <property type="evidence" value="ECO:0007669"/>
    <property type="project" value="UniProtKB-UniRule"/>
</dbReference>
<dbReference type="AlphaFoldDB" id="A0A840EVK7"/>
<comment type="caution">
    <text evidence="4">The sequence shown here is derived from an EMBL/GenBank/DDBJ whole genome shotgun (WGS) entry which is preliminary data.</text>
</comment>
<evidence type="ECO:0000259" key="3">
    <source>
        <dbReference type="PROSITE" id="PS51123"/>
    </source>
</evidence>
<accession>A0A840EVK7</accession>
<feature type="domain" description="OmpA-like" evidence="3">
    <location>
        <begin position="141"/>
        <end position="264"/>
    </location>
</feature>
<dbReference type="SUPFAM" id="SSF103088">
    <property type="entry name" value="OmpA-like"/>
    <property type="match status" value="1"/>
</dbReference>
<dbReference type="PROSITE" id="PS51257">
    <property type="entry name" value="PROKAR_LIPOPROTEIN"/>
    <property type="match status" value="1"/>
</dbReference>
<name>A0A840EVK7_9FLAO</name>
<protein>
    <submittedName>
        <fullName evidence="4">Chemotaxis protein MotB</fullName>
    </submittedName>
</protein>
<dbReference type="PROSITE" id="PS51123">
    <property type="entry name" value="OMPA_2"/>
    <property type="match status" value="1"/>
</dbReference>
<dbReference type="Pfam" id="PF00691">
    <property type="entry name" value="OmpA"/>
    <property type="match status" value="1"/>
</dbReference>
<dbReference type="CDD" id="cd07185">
    <property type="entry name" value="OmpA_C-like"/>
    <property type="match status" value="1"/>
</dbReference>
<gene>
    <name evidence="4" type="ORF">GGR32_000386</name>
</gene>
<evidence type="ECO:0000313" key="5">
    <source>
        <dbReference type="Proteomes" id="UP000553034"/>
    </source>
</evidence>
<evidence type="ECO:0000313" key="4">
    <source>
        <dbReference type="EMBL" id="MBB4118114.1"/>
    </source>
</evidence>
<feature type="coiled-coil region" evidence="2">
    <location>
        <begin position="32"/>
        <end position="87"/>
    </location>
</feature>
<organism evidence="4 5">
    <name type="scientific">Mesonia hippocampi</name>
    <dbReference type="NCBI Taxonomy" id="1628250"/>
    <lineage>
        <taxon>Bacteria</taxon>
        <taxon>Pseudomonadati</taxon>
        <taxon>Bacteroidota</taxon>
        <taxon>Flavobacteriia</taxon>
        <taxon>Flavobacteriales</taxon>
        <taxon>Flavobacteriaceae</taxon>
        <taxon>Mesonia</taxon>
    </lineage>
</organism>
<dbReference type="RefSeq" id="WP_183475771.1">
    <property type="nucleotide sequence ID" value="NZ_JACIFO010000001.1"/>
</dbReference>
<dbReference type="InterPro" id="IPR006665">
    <property type="entry name" value="OmpA-like"/>
</dbReference>
<dbReference type="InterPro" id="IPR036737">
    <property type="entry name" value="OmpA-like_sf"/>
</dbReference>
<dbReference type="Proteomes" id="UP000553034">
    <property type="component" value="Unassembled WGS sequence"/>
</dbReference>
<dbReference type="PANTHER" id="PTHR30329:SF21">
    <property type="entry name" value="LIPOPROTEIN YIAD-RELATED"/>
    <property type="match status" value="1"/>
</dbReference>